<dbReference type="EMBL" id="FMHG01000001">
    <property type="protein sequence ID" value="SCJ81397.1"/>
    <property type="molecule type" value="Genomic_DNA"/>
</dbReference>
<dbReference type="InterPro" id="IPR001789">
    <property type="entry name" value="Sig_transdc_resp-reg_receiver"/>
</dbReference>
<protein>
    <recommendedName>
        <fullName evidence="1">Stage 0 sporulation protein A homolog</fullName>
    </recommendedName>
</protein>
<organism evidence="7">
    <name type="scientific">uncultured Anaerotruncus sp</name>
    <dbReference type="NCBI Taxonomy" id="905011"/>
    <lineage>
        <taxon>Bacteria</taxon>
        <taxon>Bacillati</taxon>
        <taxon>Bacillota</taxon>
        <taxon>Clostridia</taxon>
        <taxon>Eubacteriales</taxon>
        <taxon>Oscillospiraceae</taxon>
        <taxon>Anaerotruncus</taxon>
        <taxon>environmental samples</taxon>
    </lineage>
</organism>
<evidence type="ECO:0000259" key="5">
    <source>
        <dbReference type="PROSITE" id="PS50887"/>
    </source>
</evidence>
<evidence type="ECO:0000259" key="6">
    <source>
        <dbReference type="PROSITE" id="PS51832"/>
    </source>
</evidence>
<dbReference type="PANTHER" id="PTHR45228">
    <property type="entry name" value="CYCLIC DI-GMP PHOSPHODIESTERASE TM_0186-RELATED"/>
    <property type="match status" value="1"/>
</dbReference>
<dbReference type="Pfam" id="PF00072">
    <property type="entry name" value="Response_reg"/>
    <property type="match status" value="1"/>
</dbReference>
<proteinExistence type="predicted"/>
<dbReference type="Gene3D" id="3.40.50.2300">
    <property type="match status" value="1"/>
</dbReference>
<dbReference type="SMART" id="SM00448">
    <property type="entry name" value="REC"/>
    <property type="match status" value="1"/>
</dbReference>
<dbReference type="PROSITE" id="PS50887">
    <property type="entry name" value="GGDEF"/>
    <property type="match status" value="1"/>
</dbReference>
<feature type="domain" description="HD-GYP" evidence="6">
    <location>
        <begin position="142"/>
        <end position="351"/>
    </location>
</feature>
<dbReference type="InterPro" id="IPR037522">
    <property type="entry name" value="HD_GYP_dom"/>
</dbReference>
<dbReference type="PANTHER" id="PTHR45228:SF1">
    <property type="entry name" value="CYCLIC DI-GMP PHOSPHODIESTERASE TM_0186"/>
    <property type="match status" value="1"/>
</dbReference>
<dbReference type="GO" id="GO:0016787">
    <property type="term" value="F:hydrolase activity"/>
    <property type="evidence" value="ECO:0007669"/>
    <property type="project" value="UniProtKB-KW"/>
</dbReference>
<dbReference type="SUPFAM" id="SSF52172">
    <property type="entry name" value="CheY-like"/>
    <property type="match status" value="1"/>
</dbReference>
<comment type="function">
    <text evidence="2">May play the central regulatory role in sporulation. It may be an element of the effector pathway responsible for the activation of sporulation genes in response to nutritional stress. Spo0A may act in concert with spo0H (a sigma factor) to control the expression of some genes that are critical to the sporulation process.</text>
</comment>
<dbReference type="SMART" id="SM00267">
    <property type="entry name" value="GGDEF"/>
    <property type="match status" value="1"/>
</dbReference>
<evidence type="ECO:0000256" key="1">
    <source>
        <dbReference type="ARBA" id="ARBA00018672"/>
    </source>
</evidence>
<keyword evidence="3" id="KW-0597">Phosphoprotein</keyword>
<keyword evidence="7" id="KW-0378">Hydrolase</keyword>
<dbReference type="InterPro" id="IPR011006">
    <property type="entry name" value="CheY-like_superfamily"/>
</dbReference>
<dbReference type="CDD" id="cd00077">
    <property type="entry name" value="HDc"/>
    <property type="match status" value="1"/>
</dbReference>
<dbReference type="Pfam" id="PF00990">
    <property type="entry name" value="GGDEF"/>
    <property type="match status" value="1"/>
</dbReference>
<evidence type="ECO:0000256" key="3">
    <source>
        <dbReference type="PROSITE-ProRule" id="PRU00169"/>
    </source>
</evidence>
<dbReference type="SUPFAM" id="SSF109604">
    <property type="entry name" value="HD-domain/PDEase-like"/>
    <property type="match status" value="1"/>
</dbReference>
<accession>A0A1C6JH86</accession>
<reference evidence="7" key="1">
    <citation type="submission" date="2015-09" db="EMBL/GenBank/DDBJ databases">
        <authorList>
            <consortium name="Pathogen Informatics"/>
        </authorList>
    </citation>
    <scope>NUCLEOTIDE SEQUENCE</scope>
    <source>
        <strain evidence="7">2789STDY5834896</strain>
    </source>
</reference>
<dbReference type="AlphaFoldDB" id="A0A1C6JH86"/>
<dbReference type="SUPFAM" id="SSF55073">
    <property type="entry name" value="Nucleotide cyclase"/>
    <property type="match status" value="1"/>
</dbReference>
<dbReference type="SMART" id="SM00471">
    <property type="entry name" value="HDc"/>
    <property type="match status" value="1"/>
</dbReference>
<dbReference type="GO" id="GO:0000160">
    <property type="term" value="P:phosphorelay signal transduction system"/>
    <property type="evidence" value="ECO:0007669"/>
    <property type="project" value="InterPro"/>
</dbReference>
<sequence length="550" mass="62946">MDKQKILIVDDSEINRALLADILDENYNVVEAENGAEAITILSKQREDFSLLLLDIMMPEMDGFEVLAYIHKYRWDDTFAVIMISADDSPTNIKRAYDLGAFDYISRPFDSTIVQRRISNTMLLYARQQRLEKIIVEQFYEQEKNNNLMISILSHIVEFRNGESGLHILRVKSITKYLLEKLVQHTDRYPLSKADISLISTASALHDIGKISISDQVLNKPGRLTEFEFEIIKTHSMVGANMLLGLPKEQQETPIVKVASEICRWHHERYDGNGYPDGLRGDEIPIAAQVVALADVYDALTSERCYKKAYSHEEAMEMILEGQCGAFNPTLLLCLQEITEILKNELMDTSPKQGDKSIQDIRNSIDYDRLLSHRKHPTLPWKQHLPRLLYMDSLTGIYNRRYFDEQFQSTNDIQAIVVLDVDNFKHINDNYGHGTGDVVLQILAKTILSCIRKTDAVIRYGGDEFVLIFNDIPANAFEKKLERIRSFINDLTIDGIPELQLSVSIGGAYGPKTTKKLFKVADNMMYQSKNKKNRVTVCFLDENEDSIDNI</sequence>
<evidence type="ECO:0000256" key="2">
    <source>
        <dbReference type="ARBA" id="ARBA00024867"/>
    </source>
</evidence>
<feature type="modified residue" description="4-aspartylphosphate" evidence="3">
    <location>
        <position position="55"/>
    </location>
</feature>
<evidence type="ECO:0000313" key="7">
    <source>
        <dbReference type="EMBL" id="SCJ81397.1"/>
    </source>
</evidence>
<dbReference type="InterPro" id="IPR052020">
    <property type="entry name" value="Cyclic_di-GMP/3'3'-cGAMP_PDE"/>
</dbReference>
<dbReference type="PROSITE" id="PS50110">
    <property type="entry name" value="RESPONSE_REGULATORY"/>
    <property type="match status" value="1"/>
</dbReference>
<dbReference type="InterPro" id="IPR003607">
    <property type="entry name" value="HD/PDEase_dom"/>
</dbReference>
<feature type="domain" description="Response regulatory" evidence="4">
    <location>
        <begin position="5"/>
        <end position="122"/>
    </location>
</feature>
<dbReference type="PROSITE" id="PS51832">
    <property type="entry name" value="HD_GYP"/>
    <property type="match status" value="1"/>
</dbReference>
<evidence type="ECO:0000259" key="4">
    <source>
        <dbReference type="PROSITE" id="PS50110"/>
    </source>
</evidence>
<gene>
    <name evidence="7" type="primary">rpfG_2</name>
    <name evidence="7" type="ORF">SAMEA3545359_02194</name>
</gene>
<dbReference type="InterPro" id="IPR029787">
    <property type="entry name" value="Nucleotide_cyclase"/>
</dbReference>
<dbReference type="NCBIfam" id="TIGR00254">
    <property type="entry name" value="GGDEF"/>
    <property type="match status" value="1"/>
</dbReference>
<dbReference type="CDD" id="cd01949">
    <property type="entry name" value="GGDEF"/>
    <property type="match status" value="1"/>
</dbReference>
<dbReference type="Gene3D" id="3.30.70.270">
    <property type="match status" value="1"/>
</dbReference>
<dbReference type="Pfam" id="PF13487">
    <property type="entry name" value="HD_5"/>
    <property type="match status" value="1"/>
</dbReference>
<dbReference type="InterPro" id="IPR043128">
    <property type="entry name" value="Rev_trsase/Diguanyl_cyclase"/>
</dbReference>
<dbReference type="InterPro" id="IPR000160">
    <property type="entry name" value="GGDEF_dom"/>
</dbReference>
<dbReference type="Gene3D" id="1.10.3210.10">
    <property type="entry name" value="Hypothetical protein af1432"/>
    <property type="match status" value="1"/>
</dbReference>
<feature type="domain" description="GGDEF" evidence="5">
    <location>
        <begin position="412"/>
        <end position="542"/>
    </location>
</feature>
<name>A0A1C6JH86_9FIRM</name>